<keyword evidence="3" id="KW-0489">Methyltransferase</keyword>
<organism evidence="3 4">
    <name type="scientific">Phreatobacter aquaticus</name>
    <dbReference type="NCBI Taxonomy" id="2570229"/>
    <lineage>
        <taxon>Bacteria</taxon>
        <taxon>Pseudomonadati</taxon>
        <taxon>Pseudomonadota</taxon>
        <taxon>Alphaproteobacteria</taxon>
        <taxon>Hyphomicrobiales</taxon>
        <taxon>Phreatobacteraceae</taxon>
        <taxon>Phreatobacter</taxon>
    </lineage>
</organism>
<dbReference type="GO" id="GO:0032259">
    <property type="term" value="P:methylation"/>
    <property type="evidence" value="ECO:0007669"/>
    <property type="project" value="UniProtKB-KW"/>
</dbReference>
<feature type="domain" description="Methyltransferase FkbM" evidence="2">
    <location>
        <begin position="127"/>
        <end position="265"/>
    </location>
</feature>
<evidence type="ECO:0000256" key="1">
    <source>
        <dbReference type="SAM" id="MobiDB-lite"/>
    </source>
</evidence>
<dbReference type="Pfam" id="PF05050">
    <property type="entry name" value="Methyltransf_21"/>
    <property type="match status" value="1"/>
</dbReference>
<dbReference type="Proteomes" id="UP000298588">
    <property type="component" value="Chromosome"/>
</dbReference>
<feature type="compositionally biased region" description="Basic and acidic residues" evidence="1">
    <location>
        <begin position="189"/>
        <end position="201"/>
    </location>
</feature>
<keyword evidence="4" id="KW-1185">Reference proteome</keyword>
<dbReference type="Gene3D" id="3.40.50.150">
    <property type="entry name" value="Vaccinia Virus protein VP39"/>
    <property type="match status" value="1"/>
</dbReference>
<dbReference type="PANTHER" id="PTHR34203">
    <property type="entry name" value="METHYLTRANSFERASE, FKBM FAMILY PROTEIN"/>
    <property type="match status" value="1"/>
</dbReference>
<accession>A0A4D7QJH8</accession>
<protein>
    <submittedName>
        <fullName evidence="3">FkbM family methyltransferase</fullName>
    </submittedName>
</protein>
<reference evidence="3 4" key="1">
    <citation type="submission" date="2019-04" db="EMBL/GenBank/DDBJ databases">
        <title>Phreatobacter aquaticus sp. nov.</title>
        <authorList>
            <person name="Choi A."/>
            <person name="Baek K."/>
        </authorList>
    </citation>
    <scope>NUCLEOTIDE SEQUENCE [LARGE SCALE GENOMIC DNA]</scope>
    <source>
        <strain evidence="3 4">NMCR1094</strain>
    </source>
</reference>
<proteinExistence type="predicted"/>
<dbReference type="AlphaFoldDB" id="A0A4D7QJH8"/>
<dbReference type="GO" id="GO:0008168">
    <property type="term" value="F:methyltransferase activity"/>
    <property type="evidence" value="ECO:0007669"/>
    <property type="project" value="UniProtKB-KW"/>
</dbReference>
<feature type="region of interest" description="Disordered" evidence="1">
    <location>
        <begin position="187"/>
        <end position="207"/>
    </location>
</feature>
<dbReference type="SUPFAM" id="SSF53335">
    <property type="entry name" value="S-adenosyl-L-methionine-dependent methyltransferases"/>
    <property type="match status" value="1"/>
</dbReference>
<dbReference type="PANTHER" id="PTHR34203:SF15">
    <property type="entry name" value="SLL1173 PROTEIN"/>
    <property type="match status" value="1"/>
</dbReference>
<dbReference type="OrthoDB" id="7542440at2"/>
<dbReference type="InterPro" id="IPR052514">
    <property type="entry name" value="SAM-dependent_MTase"/>
</dbReference>
<evidence type="ECO:0000313" key="3">
    <source>
        <dbReference type="EMBL" id="QCK87810.1"/>
    </source>
</evidence>
<dbReference type="InterPro" id="IPR029063">
    <property type="entry name" value="SAM-dependent_MTases_sf"/>
</dbReference>
<dbReference type="InterPro" id="IPR006342">
    <property type="entry name" value="FkbM_mtfrase"/>
</dbReference>
<dbReference type="NCBIfam" id="TIGR01444">
    <property type="entry name" value="fkbM_fam"/>
    <property type="match status" value="1"/>
</dbReference>
<name>A0A4D7QJH8_9HYPH</name>
<evidence type="ECO:0000313" key="4">
    <source>
        <dbReference type="Proteomes" id="UP000298588"/>
    </source>
</evidence>
<keyword evidence="3" id="KW-0808">Transferase</keyword>
<sequence length="311" mass="35178">MIRCPSGLRKSRSPRTIRASCRRSCRLTIRSWLRRAANVLPVLGPLLKDRARLAAERDRFASIAGHMAHLHHRVLAERAGLKLLLDTRSLVDWHVFIENAWEPRQIDMMMAAARSFSGDPRPKIFLDIGACWGLYALKAHALGLFDRIICFEPDRMNAAQLEAQLFLNEAGYTIEIDRRAVSNRSGTARLERAGDRADHNRGAAHLTTDEAASEPVETVALDDLFDIRDHILFIKLDVERHEAEALEGMARLIANNHVYLQVEIWPDRIDAIWPLVPPSLRHRASIDMDHVFTSFDPPSGLFPPLASDLAR</sequence>
<gene>
    <name evidence="3" type="ORF">E8L99_19645</name>
</gene>
<dbReference type="KEGG" id="paqt:E8L99_19645"/>
<evidence type="ECO:0000259" key="2">
    <source>
        <dbReference type="Pfam" id="PF05050"/>
    </source>
</evidence>
<dbReference type="EMBL" id="CP039865">
    <property type="protein sequence ID" value="QCK87810.1"/>
    <property type="molecule type" value="Genomic_DNA"/>
</dbReference>